<dbReference type="OrthoDB" id="6713581at2"/>
<name>A0A498DR24_9BACI</name>
<dbReference type="Gene3D" id="3.90.550.10">
    <property type="entry name" value="Spore Coat Polysaccharide Biosynthesis Protein SpsA, Chain A"/>
    <property type="match status" value="1"/>
</dbReference>
<dbReference type="RefSeq" id="WP_121522170.1">
    <property type="nucleotide sequence ID" value="NZ_RCHR01000002.1"/>
</dbReference>
<dbReference type="InterPro" id="IPR029044">
    <property type="entry name" value="Nucleotide-diphossugar_trans"/>
</dbReference>
<keyword evidence="2" id="KW-0808">Transferase</keyword>
<evidence type="ECO:0000313" key="3">
    <source>
        <dbReference type="Proteomes" id="UP000270219"/>
    </source>
</evidence>
<dbReference type="AlphaFoldDB" id="A0A498DR24"/>
<gene>
    <name evidence="2" type="ORF">D8M04_06900</name>
</gene>
<evidence type="ECO:0000313" key="2">
    <source>
        <dbReference type="EMBL" id="RLL46919.1"/>
    </source>
</evidence>
<dbReference type="CDD" id="cd00761">
    <property type="entry name" value="Glyco_tranf_GTA_type"/>
    <property type="match status" value="1"/>
</dbReference>
<dbReference type="GO" id="GO:0016740">
    <property type="term" value="F:transferase activity"/>
    <property type="evidence" value="ECO:0007669"/>
    <property type="project" value="UniProtKB-KW"/>
</dbReference>
<accession>A0A498DR24</accession>
<dbReference type="SUPFAM" id="SSF53448">
    <property type="entry name" value="Nucleotide-diphospho-sugar transferases"/>
    <property type="match status" value="1"/>
</dbReference>
<dbReference type="InterPro" id="IPR001173">
    <property type="entry name" value="Glyco_trans_2-like"/>
</dbReference>
<keyword evidence="3" id="KW-1185">Reference proteome</keyword>
<protein>
    <submittedName>
        <fullName evidence="2">Glycosyltransferase family 2 protein</fullName>
    </submittedName>
</protein>
<feature type="domain" description="Glycosyltransferase 2-like" evidence="1">
    <location>
        <begin position="4"/>
        <end position="120"/>
    </location>
</feature>
<dbReference type="Proteomes" id="UP000270219">
    <property type="component" value="Unassembled WGS sequence"/>
</dbReference>
<dbReference type="EMBL" id="RCHR01000002">
    <property type="protein sequence ID" value="RLL46919.1"/>
    <property type="molecule type" value="Genomic_DNA"/>
</dbReference>
<dbReference type="Pfam" id="PF00535">
    <property type="entry name" value="Glycos_transf_2"/>
    <property type="match status" value="1"/>
</dbReference>
<organism evidence="2 3">
    <name type="scientific">Oceanobacillus piezotolerans</name>
    <dbReference type="NCBI Taxonomy" id="2448030"/>
    <lineage>
        <taxon>Bacteria</taxon>
        <taxon>Bacillati</taxon>
        <taxon>Bacillota</taxon>
        <taxon>Bacilli</taxon>
        <taxon>Bacillales</taxon>
        <taxon>Bacillaceae</taxon>
        <taxon>Oceanobacillus</taxon>
    </lineage>
</organism>
<proteinExistence type="predicted"/>
<evidence type="ECO:0000259" key="1">
    <source>
        <dbReference type="Pfam" id="PF00535"/>
    </source>
</evidence>
<sequence>MISIVTVTMRDEFLENVFQNYERQRVGKKELIIVLNNDEMDIKHWRIKAIGYQNVRIFQLSEQVSLGACLNFATEKARGDYIAKFDDDDYYGPYYLAHIKEEFHSHPDVSVVGKTCYYLYLVNKKALLLFKPHGENRFTGWVAGASLVYKKELFKTIQFVDLNRAIDWYFLQDCKNHNIKIYSTNKENFVIIRRDPKYHTWKKGEDDFFNGSKLIAFTDDYESIVATDS</sequence>
<reference evidence="2 3" key="1">
    <citation type="submission" date="2018-10" db="EMBL/GenBank/DDBJ databases">
        <title>Oceanobacillus sp. YLB-02 draft genome.</title>
        <authorList>
            <person name="Yu L."/>
        </authorList>
    </citation>
    <scope>NUCLEOTIDE SEQUENCE [LARGE SCALE GENOMIC DNA]</scope>
    <source>
        <strain evidence="2 3">YLB-02</strain>
    </source>
</reference>
<comment type="caution">
    <text evidence="2">The sequence shown here is derived from an EMBL/GenBank/DDBJ whole genome shotgun (WGS) entry which is preliminary data.</text>
</comment>